<evidence type="ECO:0008006" key="4">
    <source>
        <dbReference type="Google" id="ProtNLM"/>
    </source>
</evidence>
<accession>A0ABT4X5V7</accession>
<sequence length="146" mass="16050">MIKKLGLLLVLTTGMLLSGAVGVSAETTTSKAESIRSIKVHPQGMAHTRYEKRGDNYYFKILALQSPFNLNYYLRVAWTNDNKEPNSYNTITYVAATATGNSFDVVSNGVSTAVVEHYLTSGKDKVYGWAKAKNGKWYSAGALPFK</sequence>
<comment type="caution">
    <text evidence="2">The sequence shown here is derived from an EMBL/GenBank/DDBJ whole genome shotgun (WGS) entry which is preliminary data.</text>
</comment>
<evidence type="ECO:0000313" key="2">
    <source>
        <dbReference type="EMBL" id="MDA7027565.1"/>
    </source>
</evidence>
<dbReference type="EMBL" id="JAQKAB010000009">
    <property type="protein sequence ID" value="MDA7027565.1"/>
    <property type="molecule type" value="Genomic_DNA"/>
</dbReference>
<gene>
    <name evidence="2" type="ORF">PJ311_13330</name>
</gene>
<dbReference type="Proteomes" id="UP001211894">
    <property type="component" value="Unassembled WGS sequence"/>
</dbReference>
<evidence type="ECO:0000313" key="3">
    <source>
        <dbReference type="Proteomes" id="UP001211894"/>
    </source>
</evidence>
<keyword evidence="3" id="KW-1185">Reference proteome</keyword>
<proteinExistence type="predicted"/>
<evidence type="ECO:0000256" key="1">
    <source>
        <dbReference type="SAM" id="SignalP"/>
    </source>
</evidence>
<reference evidence="2 3" key="1">
    <citation type="submission" date="2023-01" db="EMBL/GenBank/DDBJ databases">
        <title>Bacillus changyiensis sp. nov., isolated from a coastal deposit.</title>
        <authorList>
            <person name="Xiao G."/>
            <person name="Lai Q."/>
            <person name="Hu Z."/>
            <person name="Shao Z."/>
        </authorList>
    </citation>
    <scope>NUCLEOTIDE SEQUENCE [LARGE SCALE GENOMIC DNA]</scope>
    <source>
        <strain evidence="2 3">CLL-7-23</strain>
    </source>
</reference>
<organism evidence="2 3">
    <name type="scientific">Bacillus changyiensis</name>
    <dbReference type="NCBI Taxonomy" id="3004103"/>
    <lineage>
        <taxon>Bacteria</taxon>
        <taxon>Bacillati</taxon>
        <taxon>Bacillota</taxon>
        <taxon>Bacilli</taxon>
        <taxon>Bacillales</taxon>
        <taxon>Bacillaceae</taxon>
        <taxon>Bacillus</taxon>
    </lineage>
</organism>
<name>A0ABT4X5V7_9BACI</name>
<dbReference type="RefSeq" id="WP_271341404.1">
    <property type="nucleotide sequence ID" value="NZ_JAQKAB010000009.1"/>
</dbReference>
<protein>
    <recommendedName>
        <fullName evidence="4">Enoyl-CoA hydratase</fullName>
    </recommendedName>
</protein>
<feature type="signal peptide" evidence="1">
    <location>
        <begin position="1"/>
        <end position="25"/>
    </location>
</feature>
<keyword evidence="1" id="KW-0732">Signal</keyword>
<feature type="chain" id="PRO_5045525555" description="Enoyl-CoA hydratase" evidence="1">
    <location>
        <begin position="26"/>
        <end position="146"/>
    </location>
</feature>